<dbReference type="PANTHER" id="PTHR43711:SF1">
    <property type="entry name" value="HISTIDINE KINASE 1"/>
    <property type="match status" value="1"/>
</dbReference>
<evidence type="ECO:0000256" key="5">
    <source>
        <dbReference type="ARBA" id="ARBA00022777"/>
    </source>
</evidence>
<feature type="transmembrane region" description="Helical" evidence="8">
    <location>
        <begin position="6"/>
        <end position="25"/>
    </location>
</feature>
<feature type="domain" description="Histidine kinase" evidence="9">
    <location>
        <begin position="307"/>
        <end position="524"/>
    </location>
</feature>
<evidence type="ECO:0000256" key="2">
    <source>
        <dbReference type="ARBA" id="ARBA00012438"/>
    </source>
</evidence>
<accession>A0AAP2DJW6</accession>
<keyword evidence="5 10" id="KW-0418">Kinase</keyword>
<dbReference type="InterPro" id="IPR003661">
    <property type="entry name" value="HisK_dim/P_dom"/>
</dbReference>
<keyword evidence="8" id="KW-0812">Transmembrane</keyword>
<name>A0AAP2DJW6_9BACT</name>
<dbReference type="GO" id="GO:0000155">
    <property type="term" value="F:phosphorelay sensor kinase activity"/>
    <property type="evidence" value="ECO:0007669"/>
    <property type="project" value="InterPro"/>
</dbReference>
<dbReference type="InterPro" id="IPR036097">
    <property type="entry name" value="HisK_dim/P_sf"/>
</dbReference>
<evidence type="ECO:0000256" key="1">
    <source>
        <dbReference type="ARBA" id="ARBA00000085"/>
    </source>
</evidence>
<dbReference type="EC" id="2.7.13.3" evidence="2"/>
<dbReference type="CDD" id="cd00082">
    <property type="entry name" value="HisKA"/>
    <property type="match status" value="1"/>
</dbReference>
<keyword evidence="7 8" id="KW-0472">Membrane</keyword>
<comment type="caution">
    <text evidence="10">The sequence shown here is derived from an EMBL/GenBank/DDBJ whole genome shotgun (WGS) entry which is preliminary data.</text>
</comment>
<dbReference type="Pfam" id="PF00512">
    <property type="entry name" value="HisKA"/>
    <property type="match status" value="1"/>
</dbReference>
<dbReference type="SUPFAM" id="SSF47384">
    <property type="entry name" value="Homodimeric domain of signal transducing histidine kinase"/>
    <property type="match status" value="1"/>
</dbReference>
<keyword evidence="4" id="KW-0808">Transferase</keyword>
<dbReference type="Gene3D" id="3.30.565.10">
    <property type="entry name" value="Histidine kinase-like ATPase, C-terminal domain"/>
    <property type="match status" value="1"/>
</dbReference>
<dbReference type="FunFam" id="1.10.287.130:FF:000001">
    <property type="entry name" value="Two-component sensor histidine kinase"/>
    <property type="match status" value="1"/>
</dbReference>
<dbReference type="PROSITE" id="PS50109">
    <property type="entry name" value="HIS_KIN"/>
    <property type="match status" value="1"/>
</dbReference>
<dbReference type="SMART" id="SM00388">
    <property type="entry name" value="HisKA"/>
    <property type="match status" value="1"/>
</dbReference>
<evidence type="ECO:0000256" key="8">
    <source>
        <dbReference type="SAM" id="Phobius"/>
    </source>
</evidence>
<dbReference type="InterPro" id="IPR005467">
    <property type="entry name" value="His_kinase_dom"/>
</dbReference>
<evidence type="ECO:0000256" key="3">
    <source>
        <dbReference type="ARBA" id="ARBA00022553"/>
    </source>
</evidence>
<organism evidence="10 11">
    <name type="scientific">Chryseosolibacter histidini</name>
    <dbReference type="NCBI Taxonomy" id="2782349"/>
    <lineage>
        <taxon>Bacteria</taxon>
        <taxon>Pseudomonadati</taxon>
        <taxon>Bacteroidota</taxon>
        <taxon>Cytophagia</taxon>
        <taxon>Cytophagales</taxon>
        <taxon>Chryseotaleaceae</taxon>
        <taxon>Chryseosolibacter</taxon>
    </lineage>
</organism>
<feature type="transmembrane region" description="Helical" evidence="8">
    <location>
        <begin position="270"/>
        <end position="288"/>
    </location>
</feature>
<dbReference type="InterPro" id="IPR050736">
    <property type="entry name" value="Sensor_HK_Regulatory"/>
</dbReference>
<gene>
    <name evidence="10" type="ORF">KK083_12330</name>
</gene>
<dbReference type="AlphaFoldDB" id="A0AAP2DJW6"/>
<protein>
    <recommendedName>
        <fullName evidence="2">histidine kinase</fullName>
        <ecNumber evidence="2">2.7.13.3</ecNumber>
    </recommendedName>
</protein>
<dbReference type="Proteomes" id="UP001319200">
    <property type="component" value="Unassembled WGS sequence"/>
</dbReference>
<dbReference type="EMBL" id="JAHESF010000010">
    <property type="protein sequence ID" value="MBT1697670.1"/>
    <property type="molecule type" value="Genomic_DNA"/>
</dbReference>
<keyword evidence="3" id="KW-0597">Phosphoprotein</keyword>
<dbReference type="PRINTS" id="PR00344">
    <property type="entry name" value="BCTRLSENSOR"/>
</dbReference>
<reference evidence="10 11" key="1">
    <citation type="submission" date="2021-05" db="EMBL/GenBank/DDBJ databases">
        <title>A Polyphasic approach of four new species of the genus Ohtaekwangia: Ohtaekwangia histidinii sp. nov., Ohtaekwangia cretensis sp. nov., Ohtaekwangia indiensis sp. nov., Ohtaekwangia reichenbachii sp. nov. from diverse environment.</title>
        <authorList>
            <person name="Octaviana S."/>
        </authorList>
    </citation>
    <scope>NUCLEOTIDE SEQUENCE [LARGE SCALE GENOMIC DNA]</scope>
    <source>
        <strain evidence="10 11">PWU4</strain>
    </source>
</reference>
<dbReference type="FunFam" id="3.30.565.10:FF:000006">
    <property type="entry name" value="Sensor histidine kinase WalK"/>
    <property type="match status" value="1"/>
</dbReference>
<dbReference type="SMART" id="SM00387">
    <property type="entry name" value="HATPase_c"/>
    <property type="match status" value="1"/>
</dbReference>
<dbReference type="CDD" id="cd00075">
    <property type="entry name" value="HATPase"/>
    <property type="match status" value="1"/>
</dbReference>
<dbReference type="InterPro" id="IPR003594">
    <property type="entry name" value="HATPase_dom"/>
</dbReference>
<dbReference type="SUPFAM" id="SSF55874">
    <property type="entry name" value="ATPase domain of HSP90 chaperone/DNA topoisomerase II/histidine kinase"/>
    <property type="match status" value="1"/>
</dbReference>
<keyword evidence="6" id="KW-0902">Two-component regulatory system</keyword>
<keyword evidence="11" id="KW-1185">Reference proteome</keyword>
<dbReference type="Pfam" id="PF02518">
    <property type="entry name" value="HATPase_c"/>
    <property type="match status" value="1"/>
</dbReference>
<evidence type="ECO:0000256" key="7">
    <source>
        <dbReference type="ARBA" id="ARBA00023136"/>
    </source>
</evidence>
<dbReference type="RefSeq" id="WP_254163541.1">
    <property type="nucleotide sequence ID" value="NZ_JAHESF010000010.1"/>
</dbReference>
<keyword evidence="8" id="KW-1133">Transmembrane helix</keyword>
<evidence type="ECO:0000259" key="9">
    <source>
        <dbReference type="PROSITE" id="PS50109"/>
    </source>
</evidence>
<evidence type="ECO:0000313" key="10">
    <source>
        <dbReference type="EMBL" id="MBT1697670.1"/>
    </source>
</evidence>
<dbReference type="InterPro" id="IPR036890">
    <property type="entry name" value="HATPase_C_sf"/>
</dbReference>
<evidence type="ECO:0000256" key="4">
    <source>
        <dbReference type="ARBA" id="ARBA00022679"/>
    </source>
</evidence>
<evidence type="ECO:0000256" key="6">
    <source>
        <dbReference type="ARBA" id="ARBA00023012"/>
    </source>
</evidence>
<sequence>MKNPLRRITAVFVLIALLPVTFIVYELTSLSENEEIVREIYENQLDAILFSVNQYSDDVMNSWANQISNVLGHTEDTTRLYPLLNRFNAVDFIYFSDLKGRSSVLASGGDRKQAEPVRLAMDGLVAANKDRIDRLVTYQEAGFRKMESIDTLIAGSHVPVLFILDEGSTGVLGVMLVSLPRFIEDMLGPKMQAISQERFVIAAFNERNDSLVYSTVSVDQDTTTVAGMGGALKEAAQKKDLWLLPGYYLTISLVGVTLDDLVNDRLTTTLVILLLLILILAAGIVFLYRNIKRELSLSQAKSEFVSNVSHEIRTPLSLISMYAETLEMNRVTEEKKQEYYSVIARETNRLSRIVNRILNFSQVEANRKTYDFKPLQLNYLCSEVLESYFFQFRDRGFEVEFVKDEDLAVITGDRDSIMEAIVNLIDNAMKYSRDKKHIRIRTIAEIYYSTVEVKDEGIGIAKNHQHEVFEQFYRAPIGDVHNTKGSGLGLTLVKRTMEAHRGKIKLESALGKGSTFRLSFPTKNIRRHES</sequence>
<evidence type="ECO:0000313" key="11">
    <source>
        <dbReference type="Proteomes" id="UP001319200"/>
    </source>
</evidence>
<dbReference type="PANTHER" id="PTHR43711">
    <property type="entry name" value="TWO-COMPONENT HISTIDINE KINASE"/>
    <property type="match status" value="1"/>
</dbReference>
<dbReference type="InterPro" id="IPR004358">
    <property type="entry name" value="Sig_transdc_His_kin-like_C"/>
</dbReference>
<comment type="catalytic activity">
    <reaction evidence="1">
        <text>ATP + protein L-histidine = ADP + protein N-phospho-L-histidine.</text>
        <dbReference type="EC" id="2.7.13.3"/>
    </reaction>
</comment>
<proteinExistence type="predicted"/>
<dbReference type="Gene3D" id="1.10.287.130">
    <property type="match status" value="1"/>
</dbReference>